<dbReference type="Proteomes" id="UP000063718">
    <property type="component" value="Unassembled WGS sequence"/>
</dbReference>
<gene>
    <name evidence="1" type="ORF">MTY_2542</name>
</gene>
<evidence type="ECO:0000313" key="1">
    <source>
        <dbReference type="EMBL" id="GAF27201.1"/>
    </source>
</evidence>
<proteinExistence type="predicted"/>
<sequence length="357" mass="38662">MDVLPVPPLPLITSNSCMLGHQPLYFPPEAGKGRCPVRVFLHQAFPLGVGSGVPLIKGDFQQHRDTLMVAVTFHPQVPQGGPVDNHGKGNNQFPDHADGEAEVVEAEGCGLRHQQAKVAILHSGYHRAGSARRRVQEGQSLAAGLLFHRPDNRRRQGHTYINLALDEINPTRPAPGYHSDAVGFFRQGSLRAGGDTSAAAVAHLRKDDYPAPGNGQGMKGTGLAAPATAIAPGIIYFRDRQGNRLFLLKDRLQEEMGIRLLDIAVQDLDWYFLCQGQGQVDSDGGFTGASFTTGHCYMHQLHHTSIQANSSIGAFIDAGAALQALIGIDNRHLVHGNVNVRNPHALHDHGCRYCLCF</sequence>
<dbReference type="AlphaFoldDB" id="A0A0S6UDM4"/>
<protein>
    <submittedName>
        <fullName evidence="1">Phospholipase C</fullName>
    </submittedName>
</protein>
<dbReference type="EMBL" id="DF238840">
    <property type="protein sequence ID" value="GAF27201.1"/>
    <property type="molecule type" value="Genomic_DNA"/>
</dbReference>
<organism evidence="1">
    <name type="scientific">Moorella thermoacetica Y72</name>
    <dbReference type="NCBI Taxonomy" id="1325331"/>
    <lineage>
        <taxon>Bacteria</taxon>
        <taxon>Bacillati</taxon>
        <taxon>Bacillota</taxon>
        <taxon>Clostridia</taxon>
        <taxon>Neomoorellales</taxon>
        <taxon>Neomoorellaceae</taxon>
        <taxon>Neomoorella</taxon>
    </lineage>
</organism>
<name>A0A0S6UDM4_NEOTH</name>
<reference evidence="1" key="1">
    <citation type="journal article" date="2014" name="Gene">
        <title>Genome-guided analysis of transformation efficiency and carbon dioxide assimilation by Moorella thermoacetica Y72.</title>
        <authorList>
            <person name="Tsukahara K."/>
            <person name="Kita A."/>
            <person name="Nakashimada Y."/>
            <person name="Hoshino T."/>
            <person name="Murakami K."/>
        </authorList>
    </citation>
    <scope>NUCLEOTIDE SEQUENCE [LARGE SCALE GENOMIC DNA]</scope>
    <source>
        <strain evidence="1">Y72</strain>
    </source>
</reference>
<accession>A0A0S6UDM4</accession>